<evidence type="ECO:0000313" key="3">
    <source>
        <dbReference type="Proteomes" id="UP000824072"/>
    </source>
</evidence>
<sequence>MLHLHERIRTVICIILVLVLLTSGSCLAASVMAKVSSGWVAVFSAPEISTSTFMGCLSKGDIVQVTAVKGYWCRIEGNGIVAYTLTPYLSKVDTTPKYIIGYTNRDTVAYATPSSSSKQFCKVAKGTKVYVIGYSGNYWKVCDSKASVIAYIPNGHLSENPPSSTSADATEQAKDQVIKVDWFDAGRKLVSPGSYYYIYDIASSSFIRVKYTCGSNHMDIEPATATDTALLKAAYGGNWSWDSRSVILIADGYFIAAAINGMPHGDTDTISGNGMDGVICLHMTNSLTHGTESVNVNHQEAIEAAYRWAHS</sequence>
<dbReference type="Proteomes" id="UP000824072">
    <property type="component" value="Unassembled WGS sequence"/>
</dbReference>
<dbReference type="EMBL" id="DVMU01000052">
    <property type="protein sequence ID" value="HIU33353.1"/>
    <property type="molecule type" value="Genomic_DNA"/>
</dbReference>
<organism evidence="2 3">
    <name type="scientific">Candidatus Pullichristensenella excrementigallinarum</name>
    <dbReference type="NCBI Taxonomy" id="2840907"/>
    <lineage>
        <taxon>Bacteria</taxon>
        <taxon>Bacillati</taxon>
        <taxon>Bacillota</taxon>
        <taxon>Clostridia</taxon>
        <taxon>Candidatus Pullichristensenella</taxon>
    </lineage>
</organism>
<dbReference type="AlphaFoldDB" id="A0A9D1I9Y1"/>
<keyword evidence="1" id="KW-0732">Signal</keyword>
<evidence type="ECO:0000256" key="1">
    <source>
        <dbReference type="SAM" id="SignalP"/>
    </source>
</evidence>
<gene>
    <name evidence="2" type="ORF">IAB02_02195</name>
</gene>
<protein>
    <submittedName>
        <fullName evidence="2">SH3 domain-containing protein</fullName>
    </submittedName>
</protein>
<reference evidence="2" key="2">
    <citation type="journal article" date="2021" name="PeerJ">
        <title>Extensive microbial diversity within the chicken gut microbiome revealed by metagenomics and culture.</title>
        <authorList>
            <person name="Gilroy R."/>
            <person name="Ravi A."/>
            <person name="Getino M."/>
            <person name="Pursley I."/>
            <person name="Horton D.L."/>
            <person name="Alikhan N.F."/>
            <person name="Baker D."/>
            <person name="Gharbi K."/>
            <person name="Hall N."/>
            <person name="Watson M."/>
            <person name="Adriaenssens E.M."/>
            <person name="Foster-Nyarko E."/>
            <person name="Jarju S."/>
            <person name="Secka A."/>
            <person name="Antonio M."/>
            <person name="Oren A."/>
            <person name="Chaudhuri R.R."/>
            <person name="La Ragione R."/>
            <person name="Hildebrand F."/>
            <person name="Pallen M.J."/>
        </authorList>
    </citation>
    <scope>NUCLEOTIDE SEQUENCE</scope>
    <source>
        <strain evidence="2">ChiHcec3-11533</strain>
    </source>
</reference>
<accession>A0A9D1I9Y1</accession>
<comment type="caution">
    <text evidence="2">The sequence shown here is derived from an EMBL/GenBank/DDBJ whole genome shotgun (WGS) entry which is preliminary data.</text>
</comment>
<dbReference type="Gene3D" id="2.30.30.40">
    <property type="entry name" value="SH3 Domains"/>
    <property type="match status" value="1"/>
</dbReference>
<reference evidence="2" key="1">
    <citation type="submission" date="2020-10" db="EMBL/GenBank/DDBJ databases">
        <authorList>
            <person name="Gilroy R."/>
        </authorList>
    </citation>
    <scope>NUCLEOTIDE SEQUENCE</scope>
    <source>
        <strain evidence="2">ChiHcec3-11533</strain>
    </source>
</reference>
<proteinExistence type="predicted"/>
<name>A0A9D1I9Y1_9FIRM</name>
<feature type="signal peptide" evidence="1">
    <location>
        <begin position="1"/>
        <end position="28"/>
    </location>
</feature>
<evidence type="ECO:0000313" key="2">
    <source>
        <dbReference type="EMBL" id="HIU33353.1"/>
    </source>
</evidence>
<feature type="chain" id="PRO_5039523624" evidence="1">
    <location>
        <begin position="29"/>
        <end position="311"/>
    </location>
</feature>
<dbReference type="PROSITE" id="PS51257">
    <property type="entry name" value="PROKAR_LIPOPROTEIN"/>
    <property type="match status" value="1"/>
</dbReference>